<dbReference type="SUPFAM" id="SSF50978">
    <property type="entry name" value="WD40 repeat-like"/>
    <property type="match status" value="1"/>
</dbReference>
<keyword evidence="2" id="KW-1185">Reference proteome</keyword>
<dbReference type="Proteomes" id="UP000823405">
    <property type="component" value="Unassembled WGS sequence"/>
</dbReference>
<name>A0A9P6UHN5_9FUNG</name>
<comment type="caution">
    <text evidence="1">The sequence shown here is derived from an EMBL/GenBank/DDBJ whole genome shotgun (WGS) entry which is preliminary data.</text>
</comment>
<gene>
    <name evidence="1" type="ORF">BGZ97_003184</name>
</gene>
<dbReference type="InterPro" id="IPR036322">
    <property type="entry name" value="WD40_repeat_dom_sf"/>
</dbReference>
<accession>A0A9P6UHN5</accession>
<reference evidence="1" key="1">
    <citation type="journal article" date="2020" name="Fungal Divers.">
        <title>Resolving the Mortierellaceae phylogeny through synthesis of multi-gene phylogenetics and phylogenomics.</title>
        <authorList>
            <person name="Vandepol N."/>
            <person name="Liber J."/>
            <person name="Desiro A."/>
            <person name="Na H."/>
            <person name="Kennedy M."/>
            <person name="Barry K."/>
            <person name="Grigoriev I.V."/>
            <person name="Miller A.N."/>
            <person name="O'Donnell K."/>
            <person name="Stajich J.E."/>
            <person name="Bonito G."/>
        </authorList>
    </citation>
    <scope>NUCLEOTIDE SEQUENCE</scope>
    <source>
        <strain evidence="1">NVP60</strain>
    </source>
</reference>
<sequence length="296" mass="32433">MATVNLEQTLTSFLPPNLSVDGLYASLRHGCRQRPIAWSSKNMAIIPSWVPDRKVPGLMNPSLRFLSLLLTTEDKARLWDTSIEDISTYHGQSNITHLLWNHAGNHFVSIDEKGKIVIWANKYVAKTDGSTNTTKFERERTGRARGPLSLVLLSSDGQLTTLFKPAGGVFTHISTGIPRQSANEDITASRISHGSMMSSAEGIHLVTHSNSILPSTVNLYHIDLRFSPEQTFRCDALAVLHLSNPLTGPGSVMMPNVVQHLQLLPSTPIRPFAVAVGLGSREELSSGESTYQSQVV</sequence>
<evidence type="ECO:0000313" key="1">
    <source>
        <dbReference type="EMBL" id="KAG0300529.1"/>
    </source>
</evidence>
<dbReference type="OrthoDB" id="4139168at2759"/>
<proteinExistence type="predicted"/>
<dbReference type="AlphaFoldDB" id="A0A9P6UHN5"/>
<protein>
    <submittedName>
        <fullName evidence="1">Uncharacterized protein</fullName>
    </submittedName>
</protein>
<evidence type="ECO:0000313" key="2">
    <source>
        <dbReference type="Proteomes" id="UP000823405"/>
    </source>
</evidence>
<dbReference type="EMBL" id="JAAAIN010001741">
    <property type="protein sequence ID" value="KAG0300529.1"/>
    <property type="molecule type" value="Genomic_DNA"/>
</dbReference>
<organism evidence="1 2">
    <name type="scientific">Linnemannia gamsii</name>
    <dbReference type="NCBI Taxonomy" id="64522"/>
    <lineage>
        <taxon>Eukaryota</taxon>
        <taxon>Fungi</taxon>
        <taxon>Fungi incertae sedis</taxon>
        <taxon>Mucoromycota</taxon>
        <taxon>Mortierellomycotina</taxon>
        <taxon>Mortierellomycetes</taxon>
        <taxon>Mortierellales</taxon>
        <taxon>Mortierellaceae</taxon>
        <taxon>Linnemannia</taxon>
    </lineage>
</organism>
<feature type="non-terminal residue" evidence="1">
    <location>
        <position position="1"/>
    </location>
</feature>